<proteinExistence type="predicted"/>
<dbReference type="AlphaFoldDB" id="A0A9Q1APT7"/>
<feature type="compositionally biased region" description="Polar residues" evidence="1">
    <location>
        <begin position="21"/>
        <end position="31"/>
    </location>
</feature>
<dbReference type="PROSITE" id="PS50805">
    <property type="entry name" value="KRAB"/>
    <property type="match status" value="1"/>
</dbReference>
<dbReference type="PANTHER" id="PTHR23232">
    <property type="entry name" value="KRAB DOMAIN C2H2 ZINC FINGER"/>
    <property type="match status" value="1"/>
</dbReference>
<dbReference type="Proteomes" id="UP001142489">
    <property type="component" value="Unassembled WGS sequence"/>
</dbReference>
<keyword evidence="4" id="KW-1185">Reference proteome</keyword>
<feature type="region of interest" description="Disordered" evidence="1">
    <location>
        <begin position="17"/>
        <end position="57"/>
    </location>
</feature>
<comment type="caution">
    <text evidence="3">The sequence shown here is derived from an EMBL/GenBank/DDBJ whole genome shotgun (WGS) entry which is preliminary data.</text>
</comment>
<dbReference type="InterPro" id="IPR050169">
    <property type="entry name" value="Krueppel_C2H2_ZnF"/>
</dbReference>
<dbReference type="SMART" id="SM00349">
    <property type="entry name" value="KRAB"/>
    <property type="match status" value="1"/>
</dbReference>
<evidence type="ECO:0000259" key="2">
    <source>
        <dbReference type="PROSITE" id="PS50805"/>
    </source>
</evidence>
<name>A0A9Q1APT7_9SAUR</name>
<reference evidence="3" key="1">
    <citation type="journal article" date="2023" name="DNA Res.">
        <title>Chromosome-level genome assembly of Phrynocephalus forsythii using third-generation DNA sequencing and Hi-C analysis.</title>
        <authorList>
            <person name="Qi Y."/>
            <person name="Zhao W."/>
            <person name="Zhao Y."/>
            <person name="Niu C."/>
            <person name="Cao S."/>
            <person name="Zhang Y."/>
        </authorList>
    </citation>
    <scope>NUCLEOTIDE SEQUENCE</scope>
    <source>
        <tissue evidence="3">Muscle</tissue>
    </source>
</reference>
<dbReference type="OrthoDB" id="9033394at2759"/>
<gene>
    <name evidence="3" type="ORF">JRQ81_012177</name>
</gene>
<evidence type="ECO:0000256" key="1">
    <source>
        <dbReference type="SAM" id="MobiDB-lite"/>
    </source>
</evidence>
<organism evidence="3 4">
    <name type="scientific">Phrynocephalus forsythii</name>
    <dbReference type="NCBI Taxonomy" id="171643"/>
    <lineage>
        <taxon>Eukaryota</taxon>
        <taxon>Metazoa</taxon>
        <taxon>Chordata</taxon>
        <taxon>Craniata</taxon>
        <taxon>Vertebrata</taxon>
        <taxon>Euteleostomi</taxon>
        <taxon>Lepidosauria</taxon>
        <taxon>Squamata</taxon>
        <taxon>Bifurcata</taxon>
        <taxon>Unidentata</taxon>
        <taxon>Episquamata</taxon>
        <taxon>Toxicofera</taxon>
        <taxon>Iguania</taxon>
        <taxon>Acrodonta</taxon>
        <taxon>Agamidae</taxon>
        <taxon>Agaminae</taxon>
        <taxon>Phrynocephalus</taxon>
    </lineage>
</organism>
<dbReference type="InterPro" id="IPR001909">
    <property type="entry name" value="KRAB"/>
</dbReference>
<dbReference type="EMBL" id="JAPFRF010000024">
    <property type="protein sequence ID" value="KAJ7303241.1"/>
    <property type="molecule type" value="Genomic_DNA"/>
</dbReference>
<evidence type="ECO:0000313" key="3">
    <source>
        <dbReference type="EMBL" id="KAJ7303241.1"/>
    </source>
</evidence>
<sequence>MRNLSVEGQSDISIKVEAQFDTKQIPQPQEINQDKKGGASFLGAGRMPATSSPSSLPCVGAEADQLPVTFEEVAVSFTREEWALLDPDQRALHREVMEQNWQMMLSLDNWKDKNVCPGCEKSLAPKTSSEPVS</sequence>
<dbReference type="SUPFAM" id="SSF109640">
    <property type="entry name" value="KRAB domain (Kruppel-associated box)"/>
    <property type="match status" value="1"/>
</dbReference>
<evidence type="ECO:0000313" key="4">
    <source>
        <dbReference type="Proteomes" id="UP001142489"/>
    </source>
</evidence>
<dbReference type="GO" id="GO:0006355">
    <property type="term" value="P:regulation of DNA-templated transcription"/>
    <property type="evidence" value="ECO:0007669"/>
    <property type="project" value="InterPro"/>
</dbReference>
<dbReference type="InterPro" id="IPR036051">
    <property type="entry name" value="KRAB_dom_sf"/>
</dbReference>
<dbReference type="CDD" id="cd07765">
    <property type="entry name" value="KRAB_A-box"/>
    <property type="match status" value="1"/>
</dbReference>
<dbReference type="PANTHER" id="PTHR23232:SF142">
    <property type="entry name" value="GASTRULA ZINC FINGER PROTEIN XLCGF57.1-LIKE-RELATED"/>
    <property type="match status" value="1"/>
</dbReference>
<feature type="domain" description="KRAB" evidence="2">
    <location>
        <begin position="68"/>
        <end position="133"/>
    </location>
</feature>
<accession>A0A9Q1APT7</accession>
<dbReference type="Pfam" id="PF01352">
    <property type="entry name" value="KRAB"/>
    <property type="match status" value="1"/>
</dbReference>
<protein>
    <recommendedName>
        <fullName evidence="2">KRAB domain-containing protein</fullName>
    </recommendedName>
</protein>
<dbReference type="Gene3D" id="6.10.140.140">
    <property type="match status" value="1"/>
</dbReference>
<feature type="non-terminal residue" evidence="3">
    <location>
        <position position="1"/>
    </location>
</feature>